<gene>
    <name evidence="3" type="ORF">V1479_08675</name>
</gene>
<evidence type="ECO:0000313" key="4">
    <source>
        <dbReference type="Proteomes" id="UP001559025"/>
    </source>
</evidence>
<dbReference type="EMBL" id="JAZHFV010000002">
    <property type="protein sequence ID" value="MEX4007377.1"/>
    <property type="molecule type" value="Genomic_DNA"/>
</dbReference>
<feature type="chain" id="PRO_5047340689" evidence="1">
    <location>
        <begin position="24"/>
        <end position="265"/>
    </location>
</feature>
<protein>
    <submittedName>
        <fullName evidence="3">Protein-disulfide reductase DsbD domain-containing protein</fullName>
    </submittedName>
</protein>
<evidence type="ECO:0000313" key="3">
    <source>
        <dbReference type="EMBL" id="MEX4007377.1"/>
    </source>
</evidence>
<keyword evidence="1" id="KW-0732">Signal</keyword>
<dbReference type="Proteomes" id="UP001559025">
    <property type="component" value="Unassembled WGS sequence"/>
</dbReference>
<comment type="caution">
    <text evidence="3">The sequence shown here is derived from an EMBL/GenBank/DDBJ whole genome shotgun (WGS) entry which is preliminary data.</text>
</comment>
<proteinExistence type="predicted"/>
<evidence type="ECO:0000259" key="2">
    <source>
        <dbReference type="Pfam" id="PF11412"/>
    </source>
</evidence>
<evidence type="ECO:0000256" key="1">
    <source>
        <dbReference type="SAM" id="SignalP"/>
    </source>
</evidence>
<dbReference type="Pfam" id="PF11412">
    <property type="entry name" value="DsbD_N"/>
    <property type="match status" value="1"/>
</dbReference>
<feature type="domain" description="Thiol:disulfide interchange protein DsbD N-terminal" evidence="2">
    <location>
        <begin position="47"/>
        <end position="152"/>
    </location>
</feature>
<reference evidence="3 4" key="1">
    <citation type="submission" date="2024-01" db="EMBL/GenBank/DDBJ databases">
        <title>New evidence supports the origin of RcGTA from prophage.</title>
        <authorList>
            <person name="Xu Y."/>
            <person name="Liu B."/>
            <person name="Chen F."/>
        </authorList>
    </citation>
    <scope>NUCLEOTIDE SEQUENCE [LARGE SCALE GENOMIC DNA]</scope>
    <source>
        <strain evidence="3 4">CBW1107-2</strain>
    </source>
</reference>
<sequence>MKITCISASLLVLAVAGAGHAQAASSEWHDVEGGAIRIVTSGAPDASGQVRGALEIRLDRGWKTYWRDPGESGVPPTVAILADGKETPVQIDYPAPKRFDDGYSIWAGYDKSVSLGLTFTLPDDTEHEQVEADVFLGVCESICVPVQARLTLDPNANAHAGDDITAVAAAFAAMPGPARAGFEARAVDMSGDRMQVEAKLPENVKPLELFVAGTETLVLGTAELDVASRTFSIAVHDRDEAGGDKQLAYTLITSAGAVSGTLDLP</sequence>
<keyword evidence="4" id="KW-1185">Reference proteome</keyword>
<accession>A0ABV3WRW0</accession>
<organism evidence="3 4">
    <name type="scientific">Neoaquamicrobium sediminum</name>
    <dbReference type="NCBI Taxonomy" id="1849104"/>
    <lineage>
        <taxon>Bacteria</taxon>
        <taxon>Pseudomonadati</taxon>
        <taxon>Pseudomonadota</taxon>
        <taxon>Alphaproteobacteria</taxon>
        <taxon>Hyphomicrobiales</taxon>
        <taxon>Phyllobacteriaceae</taxon>
        <taxon>Neoaquamicrobium</taxon>
    </lineage>
</organism>
<dbReference type="RefSeq" id="WP_368802555.1">
    <property type="nucleotide sequence ID" value="NZ_JAZHFV010000002.1"/>
</dbReference>
<name>A0ABV3WRW0_9HYPH</name>
<dbReference type="InterPro" id="IPR028250">
    <property type="entry name" value="DsbDN"/>
</dbReference>
<feature type="signal peptide" evidence="1">
    <location>
        <begin position="1"/>
        <end position="23"/>
    </location>
</feature>